<name>A0A835INA8_9MAGN</name>
<feature type="region of interest" description="Disordered" evidence="1">
    <location>
        <begin position="201"/>
        <end position="245"/>
    </location>
</feature>
<feature type="compositionally biased region" description="Polar residues" evidence="1">
    <location>
        <begin position="227"/>
        <end position="237"/>
    </location>
</feature>
<evidence type="ECO:0000313" key="3">
    <source>
        <dbReference type="EMBL" id="KAF9618718.1"/>
    </source>
</evidence>
<dbReference type="Proteomes" id="UP000631114">
    <property type="component" value="Unassembled WGS sequence"/>
</dbReference>
<dbReference type="Pfam" id="PF14111">
    <property type="entry name" value="DUF4283"/>
    <property type="match status" value="1"/>
</dbReference>
<comment type="caution">
    <text evidence="3">The sequence shown here is derived from an EMBL/GenBank/DDBJ whole genome shotgun (WGS) entry which is preliminary data.</text>
</comment>
<accession>A0A835INA8</accession>
<dbReference type="OrthoDB" id="913442at2759"/>
<dbReference type="PANTHER" id="PTHR31286:SF180">
    <property type="entry name" value="OS10G0362600 PROTEIN"/>
    <property type="match status" value="1"/>
</dbReference>
<dbReference type="InterPro" id="IPR025558">
    <property type="entry name" value="DUF4283"/>
</dbReference>
<gene>
    <name evidence="3" type="ORF">IFM89_002413</name>
</gene>
<feature type="domain" description="DUF4283" evidence="2">
    <location>
        <begin position="33"/>
        <end position="91"/>
    </location>
</feature>
<keyword evidence="4" id="KW-1185">Reference proteome</keyword>
<evidence type="ECO:0000313" key="4">
    <source>
        <dbReference type="Proteomes" id="UP000631114"/>
    </source>
</evidence>
<proteinExistence type="predicted"/>
<dbReference type="EMBL" id="JADFTS010000002">
    <property type="protein sequence ID" value="KAF9618718.1"/>
    <property type="molecule type" value="Genomic_DNA"/>
</dbReference>
<dbReference type="InterPro" id="IPR040256">
    <property type="entry name" value="At4g02000-like"/>
</dbReference>
<sequence length="390" mass="44351">MKLLLKMGMRSRMRMNRSILVKPVWKRLSYPFVKESLNKHCKVKGNYEMIADRDLLYFKFVNEEDRKMVIEHGPLFIAGRIFVVRPWSESIEQHRNKMKSLPIWVKLDLPKQLWTSNGIDFVSSIIGEPICMDNATANRTRLSYARICAFVNTDFKFPSSIRVNLGDGKEVDISLEYDWIPSLCKICNIFGHADAKCHKNKKAQATQNPKHVRAKPTKKQPQRWTPKKNTQGGQTSSLRDDGGAPILGDCEVTSIVVVESQQSTDVQIEQHENEQMRIENPLEQELYGQIVQMKSLMWFLLLLKFRATKVVLGTHRDVAPAKDTYQDVAFAHMNAEISNVDLNVGVQVDTVPVLVDVAIVANASQNIMIVTVPSEMITNATVRTTRVTVP</sequence>
<reference evidence="3 4" key="1">
    <citation type="submission" date="2020-10" db="EMBL/GenBank/DDBJ databases">
        <title>The Coptis chinensis genome and diversification of protoberbering-type alkaloids.</title>
        <authorList>
            <person name="Wang B."/>
            <person name="Shu S."/>
            <person name="Song C."/>
            <person name="Liu Y."/>
        </authorList>
    </citation>
    <scope>NUCLEOTIDE SEQUENCE [LARGE SCALE GENOMIC DNA]</scope>
    <source>
        <strain evidence="3">HL-2020</strain>
        <tissue evidence="3">Leaf</tissue>
    </source>
</reference>
<organism evidence="3 4">
    <name type="scientific">Coptis chinensis</name>
    <dbReference type="NCBI Taxonomy" id="261450"/>
    <lineage>
        <taxon>Eukaryota</taxon>
        <taxon>Viridiplantae</taxon>
        <taxon>Streptophyta</taxon>
        <taxon>Embryophyta</taxon>
        <taxon>Tracheophyta</taxon>
        <taxon>Spermatophyta</taxon>
        <taxon>Magnoliopsida</taxon>
        <taxon>Ranunculales</taxon>
        <taxon>Ranunculaceae</taxon>
        <taxon>Coptidoideae</taxon>
        <taxon>Coptis</taxon>
    </lineage>
</organism>
<feature type="compositionally biased region" description="Basic residues" evidence="1">
    <location>
        <begin position="210"/>
        <end position="221"/>
    </location>
</feature>
<dbReference type="AlphaFoldDB" id="A0A835INA8"/>
<evidence type="ECO:0000256" key="1">
    <source>
        <dbReference type="SAM" id="MobiDB-lite"/>
    </source>
</evidence>
<dbReference type="PANTHER" id="PTHR31286">
    <property type="entry name" value="GLYCINE-RICH CELL WALL STRUCTURAL PROTEIN 1.8-LIKE"/>
    <property type="match status" value="1"/>
</dbReference>
<protein>
    <recommendedName>
        <fullName evidence="2">DUF4283 domain-containing protein</fullName>
    </recommendedName>
</protein>
<evidence type="ECO:0000259" key="2">
    <source>
        <dbReference type="Pfam" id="PF14111"/>
    </source>
</evidence>